<reference evidence="1" key="1">
    <citation type="journal article" date="2022" name="Int. J. Syst. Evol. Microbiol.">
        <title>Granulimonas faecalis gen. nov., sp. nov., and Leptogranulimonas caecicola gen. nov., sp. nov., novel lactate-producing Atopobiaceae bacteria isolated from mouse intestines, and an emended description of the family Atopobiaceae.</title>
        <authorList>
            <person name="Morinaga K."/>
            <person name="Kusada H."/>
            <person name="Sakamoto S."/>
            <person name="Murakami T."/>
            <person name="Toyoda A."/>
            <person name="Mori H."/>
            <person name="Meng X.Y."/>
            <person name="Takashino M."/>
            <person name="Murotomi K."/>
            <person name="Tamaki H."/>
        </authorList>
    </citation>
    <scope>NUCLEOTIDE SEQUENCE</scope>
    <source>
        <strain evidence="1">OPF53</strain>
    </source>
</reference>
<name>A0AAV5B7K9_9ACTN</name>
<dbReference type="AlphaFoldDB" id="A0AAV5B7K9"/>
<sequence>MSDNERTDPVYVTTGIALTPRILAGMLTGGKSMGVNWAAKFAEIGDADVFENASKPTIVEPLGTDGDDILAALLPPQILVEITADEAAIDHVRDGEWPEALLDEVTTQFCENEELAEQVYERCTRLMAGADVVAFHWNANYVIHMLSVENLDNAYVRKVAQFYQRFSDSDPVGGLFALFMLALLGPARFDRVVGALGGSFGI</sequence>
<dbReference type="Proteomes" id="UP001055025">
    <property type="component" value="Unassembled WGS sequence"/>
</dbReference>
<dbReference type="EMBL" id="BQKC01000001">
    <property type="protein sequence ID" value="GJM56058.1"/>
    <property type="molecule type" value="Genomic_DNA"/>
</dbReference>
<organism evidence="1 2">
    <name type="scientific">Granulimonas faecalis</name>
    <dbReference type="NCBI Taxonomy" id="2894155"/>
    <lineage>
        <taxon>Bacteria</taxon>
        <taxon>Bacillati</taxon>
        <taxon>Actinomycetota</taxon>
        <taxon>Coriobacteriia</taxon>
        <taxon>Coriobacteriales</taxon>
        <taxon>Kribbibacteriaceae</taxon>
        <taxon>Granulimonas</taxon>
    </lineage>
</organism>
<dbReference type="RefSeq" id="WP_135978406.1">
    <property type="nucleotide sequence ID" value="NZ_BQKC01000001.1"/>
</dbReference>
<keyword evidence="2" id="KW-1185">Reference proteome</keyword>
<proteinExistence type="predicted"/>
<evidence type="ECO:0000313" key="1">
    <source>
        <dbReference type="EMBL" id="GJM56058.1"/>
    </source>
</evidence>
<gene>
    <name evidence="1" type="ORF">ATOP_17130</name>
</gene>
<protein>
    <submittedName>
        <fullName evidence="1">Uncharacterized protein</fullName>
    </submittedName>
</protein>
<evidence type="ECO:0000313" key="2">
    <source>
        <dbReference type="Proteomes" id="UP001055025"/>
    </source>
</evidence>
<comment type="caution">
    <text evidence="1">The sequence shown here is derived from an EMBL/GenBank/DDBJ whole genome shotgun (WGS) entry which is preliminary data.</text>
</comment>
<accession>A0AAV5B7K9</accession>